<dbReference type="STRING" id="2010991.A0A3M2RWW1"/>
<dbReference type="AlphaFoldDB" id="A0A3M2RWW1"/>
<organism evidence="1 2">
    <name type="scientific">Fusarium kuroshium</name>
    <dbReference type="NCBI Taxonomy" id="2010991"/>
    <lineage>
        <taxon>Eukaryota</taxon>
        <taxon>Fungi</taxon>
        <taxon>Dikarya</taxon>
        <taxon>Ascomycota</taxon>
        <taxon>Pezizomycotina</taxon>
        <taxon>Sordariomycetes</taxon>
        <taxon>Hypocreomycetidae</taxon>
        <taxon>Hypocreales</taxon>
        <taxon>Nectriaceae</taxon>
        <taxon>Fusarium</taxon>
        <taxon>Fusarium solani species complex</taxon>
    </lineage>
</organism>
<gene>
    <name evidence="1" type="ORF">CDV36_010588</name>
</gene>
<evidence type="ECO:0000313" key="1">
    <source>
        <dbReference type="EMBL" id="RMJ09771.1"/>
    </source>
</evidence>
<protein>
    <submittedName>
        <fullName evidence="1">Uncharacterized protein</fullName>
    </submittedName>
</protein>
<proteinExistence type="predicted"/>
<dbReference type="Proteomes" id="UP000277212">
    <property type="component" value="Unassembled WGS sequence"/>
</dbReference>
<dbReference type="EMBL" id="NKUJ01000229">
    <property type="protein sequence ID" value="RMJ09771.1"/>
    <property type="molecule type" value="Genomic_DNA"/>
</dbReference>
<dbReference type="Pfam" id="PF21858">
    <property type="entry name" value="DUF6914"/>
    <property type="match status" value="1"/>
</dbReference>
<sequence>MTTFSSIPSYVLSGACVGRGLMALYSPRKEYGHVGLPLESTDNLGAGGVSPLMYFKGLREISYGLTLMLLQRQGNEDAVTTFAAILSIVRMGDGLVVWLKGGEELRWRAMGHWITGVGTRVNMSEQGRLYLALYLRDGKTRMPHKENKFHWAFITGPSVETSETRGMLHHIKEDAEKMTYASGMMWKYLEHDIPTGWTGNILIRVYIGEVKDMSRVHFIFHNTPLKQCTPGWSCIKWVEEVFANITSDDKALGKAVTDWNAVRDKAMDYVDAKVKAHRFELCREFEKDDVPTWDMLANKEIAF</sequence>
<accession>A0A3M2RWW1</accession>
<dbReference type="InterPro" id="IPR054208">
    <property type="entry name" value="DUF6914"/>
</dbReference>
<evidence type="ECO:0000313" key="2">
    <source>
        <dbReference type="Proteomes" id="UP000277212"/>
    </source>
</evidence>
<dbReference type="InterPro" id="IPR025363">
    <property type="entry name" value="DUF4267"/>
</dbReference>
<comment type="caution">
    <text evidence="1">The sequence shown here is derived from an EMBL/GenBank/DDBJ whole genome shotgun (WGS) entry which is preliminary data.</text>
</comment>
<name>A0A3M2RWW1_9HYPO</name>
<dbReference type="OrthoDB" id="2679825at2759"/>
<reference evidence="1 2" key="1">
    <citation type="submission" date="2017-06" db="EMBL/GenBank/DDBJ databases">
        <title>Comparative genomic analysis of Ambrosia Fusariam Clade fungi.</title>
        <authorList>
            <person name="Stajich J.E."/>
            <person name="Carrillo J."/>
            <person name="Kijimoto T."/>
            <person name="Eskalen A."/>
            <person name="O'Donnell K."/>
            <person name="Kasson M."/>
        </authorList>
    </citation>
    <scope>NUCLEOTIDE SEQUENCE [LARGE SCALE GENOMIC DNA]</scope>
    <source>
        <strain evidence="1">UCR3666</strain>
    </source>
</reference>
<keyword evidence="2" id="KW-1185">Reference proteome</keyword>
<dbReference type="Pfam" id="PF14087">
    <property type="entry name" value="DUF4267"/>
    <property type="match status" value="1"/>
</dbReference>